<name>A0A3M2M167_9ACTN</name>
<comment type="subcellular location">
    <subcellularLocation>
        <location evidence="1">Cell membrane</location>
        <topology evidence="1">Multi-pass membrane protein</topology>
    </subcellularLocation>
</comment>
<dbReference type="PANTHER" id="PTHR42709:SF6">
    <property type="entry name" value="UNDECAPRENYL PHOSPHATE TRANSPORTER A"/>
    <property type="match status" value="1"/>
</dbReference>
<gene>
    <name evidence="9" type="ORF">EBN88_07375</name>
</gene>
<dbReference type="EMBL" id="RFFJ01000025">
    <property type="protein sequence ID" value="RMI43367.1"/>
    <property type="molecule type" value="Genomic_DNA"/>
</dbReference>
<evidence type="ECO:0000256" key="7">
    <source>
        <dbReference type="SAM" id="Phobius"/>
    </source>
</evidence>
<reference evidence="9 10" key="1">
    <citation type="submission" date="2018-10" db="EMBL/GenBank/DDBJ databases">
        <title>Isolation, diversity and antifungal activity of actinobacteria from wheat.</title>
        <authorList>
            <person name="Han C."/>
        </authorList>
    </citation>
    <scope>NUCLEOTIDE SEQUENCE [LARGE SCALE GENOMIC DNA]</scope>
    <source>
        <strain evidence="9 10">NEAU-YY642</strain>
    </source>
</reference>
<evidence type="ECO:0000256" key="6">
    <source>
        <dbReference type="ARBA" id="ARBA00023136"/>
    </source>
</evidence>
<dbReference type="InterPro" id="IPR051311">
    <property type="entry name" value="DedA_domain"/>
</dbReference>
<dbReference type="RefSeq" id="WP_122183010.1">
    <property type="nucleotide sequence ID" value="NZ_RFFJ01000025.1"/>
</dbReference>
<comment type="similarity">
    <text evidence="2">Belongs to the DedA family.</text>
</comment>
<sequence>MVSVHLALPNEPDGGIAGWSADLVDAIGAPGAGIIVAVENFFMPLPSEILLPMGGFAAAQGVMNIWSLIFWTTLGSVVGSLGLYWAGAKLGRDRLYRMWDRMPLVRASDLERAEAWFAKHGRSAVAYGRLLPLLRALISVPAGVERMPLPTFIGMTALGSLVWNSLLIMTGYWMGDQWYRVEGYVGTFSRAFAILLLLSLIAFVVLRVSRNRATRRQRASS</sequence>
<dbReference type="Proteomes" id="UP000278673">
    <property type="component" value="Unassembled WGS sequence"/>
</dbReference>
<evidence type="ECO:0000313" key="9">
    <source>
        <dbReference type="EMBL" id="RMI43367.1"/>
    </source>
</evidence>
<evidence type="ECO:0000259" key="8">
    <source>
        <dbReference type="Pfam" id="PF09335"/>
    </source>
</evidence>
<keyword evidence="5 7" id="KW-1133">Transmembrane helix</keyword>
<keyword evidence="3" id="KW-1003">Cell membrane</keyword>
<evidence type="ECO:0000256" key="3">
    <source>
        <dbReference type="ARBA" id="ARBA00022475"/>
    </source>
</evidence>
<keyword evidence="10" id="KW-1185">Reference proteome</keyword>
<dbReference type="GO" id="GO:0005886">
    <property type="term" value="C:plasma membrane"/>
    <property type="evidence" value="ECO:0007669"/>
    <property type="project" value="UniProtKB-SubCell"/>
</dbReference>
<evidence type="ECO:0000313" key="10">
    <source>
        <dbReference type="Proteomes" id="UP000278673"/>
    </source>
</evidence>
<feature type="transmembrane region" description="Helical" evidence="7">
    <location>
        <begin position="65"/>
        <end position="87"/>
    </location>
</feature>
<dbReference type="PANTHER" id="PTHR42709">
    <property type="entry name" value="ALKALINE PHOSPHATASE LIKE PROTEIN"/>
    <property type="match status" value="1"/>
</dbReference>
<organism evidence="9 10">
    <name type="scientific">Streptomyces triticirhizae</name>
    <dbReference type="NCBI Taxonomy" id="2483353"/>
    <lineage>
        <taxon>Bacteria</taxon>
        <taxon>Bacillati</taxon>
        <taxon>Actinomycetota</taxon>
        <taxon>Actinomycetes</taxon>
        <taxon>Kitasatosporales</taxon>
        <taxon>Streptomycetaceae</taxon>
        <taxon>Streptomyces</taxon>
    </lineage>
</organism>
<dbReference type="InterPro" id="IPR032816">
    <property type="entry name" value="VTT_dom"/>
</dbReference>
<dbReference type="Pfam" id="PF09335">
    <property type="entry name" value="VTT_dom"/>
    <property type="match status" value="1"/>
</dbReference>
<accession>A0A3M2M167</accession>
<proteinExistence type="inferred from homology"/>
<feature type="transmembrane region" description="Helical" evidence="7">
    <location>
        <begin position="152"/>
        <end position="175"/>
    </location>
</feature>
<feature type="domain" description="VTT" evidence="8">
    <location>
        <begin position="45"/>
        <end position="172"/>
    </location>
</feature>
<comment type="caution">
    <text evidence="9">The sequence shown here is derived from an EMBL/GenBank/DDBJ whole genome shotgun (WGS) entry which is preliminary data.</text>
</comment>
<keyword evidence="4 7" id="KW-0812">Transmembrane</keyword>
<dbReference type="AlphaFoldDB" id="A0A3M2M167"/>
<protein>
    <submittedName>
        <fullName evidence="9">DedA family protein</fullName>
    </submittedName>
</protein>
<keyword evidence="6 7" id="KW-0472">Membrane</keyword>
<evidence type="ECO:0000256" key="2">
    <source>
        <dbReference type="ARBA" id="ARBA00010792"/>
    </source>
</evidence>
<evidence type="ECO:0000256" key="1">
    <source>
        <dbReference type="ARBA" id="ARBA00004651"/>
    </source>
</evidence>
<feature type="transmembrane region" description="Helical" evidence="7">
    <location>
        <begin position="187"/>
        <end position="208"/>
    </location>
</feature>
<evidence type="ECO:0000256" key="5">
    <source>
        <dbReference type="ARBA" id="ARBA00022989"/>
    </source>
</evidence>
<evidence type="ECO:0000256" key="4">
    <source>
        <dbReference type="ARBA" id="ARBA00022692"/>
    </source>
</evidence>